<comment type="catalytic activity">
    <reaction evidence="7 8">
        <text>RNA(n) + a ribonucleoside 5'-triphosphate = RNA(n+1) + diphosphate</text>
        <dbReference type="Rhea" id="RHEA:21248"/>
        <dbReference type="Rhea" id="RHEA-COMP:14527"/>
        <dbReference type="Rhea" id="RHEA-COMP:17342"/>
        <dbReference type="ChEBI" id="CHEBI:33019"/>
        <dbReference type="ChEBI" id="CHEBI:61557"/>
        <dbReference type="ChEBI" id="CHEBI:140395"/>
        <dbReference type="EC" id="2.7.7.48"/>
    </reaction>
</comment>
<dbReference type="EC" id="2.7.7.48" evidence="8"/>
<keyword evidence="4 8" id="KW-0548">Nucleotidyltransferase</keyword>
<evidence type="ECO:0000256" key="3">
    <source>
        <dbReference type="ARBA" id="ARBA00022679"/>
    </source>
</evidence>
<organism evidence="11">
    <name type="scientific">Rhipicephalus zambeziensis</name>
    <dbReference type="NCBI Taxonomy" id="60191"/>
    <lineage>
        <taxon>Eukaryota</taxon>
        <taxon>Metazoa</taxon>
        <taxon>Ecdysozoa</taxon>
        <taxon>Arthropoda</taxon>
        <taxon>Chelicerata</taxon>
        <taxon>Arachnida</taxon>
        <taxon>Acari</taxon>
        <taxon>Parasitiformes</taxon>
        <taxon>Ixodida</taxon>
        <taxon>Ixodoidea</taxon>
        <taxon>Ixodidae</taxon>
        <taxon>Rhipicephalinae</taxon>
        <taxon>Rhipicephalus</taxon>
        <taxon>Rhipicephalus</taxon>
    </lineage>
</organism>
<proteinExistence type="inferred from homology"/>
<sequence length="1429" mass="161060">MANPGKTILSFTCYWCSGPGVDCQLYLPALRSFFTKYIDLSLASLHMSQLQQKSAADGIYEDEIQYVTCQLEFTALSVKQLKMARETVIGQWCLRGLTDRTLKSTLQWLVPDSSWNLWNYFIPQEDVLVKSIAFGSYIGFCTFAEAHNITKIMGSTYLRVDCSFKHDQQLVQIYFTLQHKCGKLRTIYRLLIKYDDIYRVVVSAAEEATEVYLHVKTFPLIHRQVQLTLEDVHLSQSAMPHKSCDRMRFERTLNIGCSCITYLNSANLAGYSVVKLCMTGGTKVRRAVNRLGDRCRREVRIVYAPVKTTSVAHCVQSAKHELMTTMAPLVQFPCLYALSLLLQRSNDVLVQMTLQRDDDRKAFLTFMQKCARANESALEQALIALYLSIENGCIFTLQTALPALFVKFHASYVPLEVPDNCCWVRRAISTPSNFILLPPEVHRQNRVLRSFDPEYALRVTFRDDNHDYLSHTLMFSQNVDEILEATVASLLRAGVSIAGRHYQYLGSSASQLRDHGVWLYTKDGSGKSVQDIRAWIGDVHQIPNVGYKMARMGQCFSSTEETVRVPLDSRVKQDLPDIVGGRHPQSGNPYIFSDGIGMISRSLMRKVCKQLGLPELPSAIQIRYAGYKGVLCLNPKLHGDQLLLRKSMKKFHCSTSDSLEIVQVSAPRPVYLNRPLITILEQLGVPGRVFLRLQQNMVLRLCDAFVSDDEALQVLGVHIRTGHLPLVKFRRQGLVLTREPFIRSLLLAVYNSMIANLKSKSHIAVPEDSGRNMLGVLDETGTLEYGQVFVQFTSLRSGDKTSRPATRVITGTVLVTKCPCLHPGDVRKFEAVDVPALHHIRDCIVFPAKGRRPHPNEMAGSDLDGDEYVVIAEKDLLFPGDNAAPMIFSDYTFKADTLQDLDEEMISFTCNYIKNDNIGLMSNAHLAWADQLPDGIFSQRCLSLAKKIATSLDFAKTGIPARMEKSERVYRYPEFMEKTGSKDTYRSSRVLGQLYRLNRGLVTSGFCSCTEHRARNSVFQYPDWQKHEHAARLAKALYAELMNQILHRYGIASEAEVVTGLLSSLSPYHRGRNTKYNIEAHVQKQFQMLVEKMRQRFFCDIESLFPDGNFSRTEVNVALLQMASAWYMVTVNADDAAEVNCQGFPWCMSDVLLMLVKNRDVKCSELKGYQMARVLLRGINEMITKSVPGACPVAIALNVVLIWAAKEDLMKTSGSNGPGICRTCLSSLFKSFAGSCKAMPLLSAEGWHRDLERHARLFGWPPRTAAAYVLAFLRYLANAPVLGSLCQNCQHLRSQAHMVSVAALRRYSQMLVCGSPCHLNLTLSHDCHASVDVLEEHGPIRVLVQSAAFLRLLKVGSGAARLEETLRCLSGAQAVRIRCNSSTSGGRQYAFVSARGRDWQLWFLEELLLQPWFEDAVVSGELERWRQQR</sequence>
<dbReference type="GO" id="GO:0003723">
    <property type="term" value="F:RNA binding"/>
    <property type="evidence" value="ECO:0007669"/>
    <property type="project" value="UniProtKB-KW"/>
</dbReference>
<evidence type="ECO:0000256" key="6">
    <source>
        <dbReference type="ARBA" id="ARBA00023158"/>
    </source>
</evidence>
<dbReference type="InterPro" id="IPR058752">
    <property type="entry name" value="RDRP_C_head"/>
</dbReference>
<dbReference type="InterPro" id="IPR057596">
    <property type="entry name" value="RDRP_core"/>
</dbReference>
<protein>
    <recommendedName>
        <fullName evidence="8">RNA-dependent RNA polymerase</fullName>
        <ecNumber evidence="8">2.7.7.48</ecNumber>
    </recommendedName>
</protein>
<evidence type="ECO:0000256" key="5">
    <source>
        <dbReference type="ARBA" id="ARBA00022884"/>
    </source>
</evidence>
<name>A0A224Z809_9ACAR</name>
<reference evidence="11" key="1">
    <citation type="journal article" date="2017" name="Parasit. Vectors">
        <title>Sialotranscriptomics of Rhipicephalus zambeziensis reveals intricate expression profiles of secretory proteins and suggests tight temporal transcriptional regulation during blood-feeding.</title>
        <authorList>
            <person name="de Castro M.H."/>
            <person name="de Klerk D."/>
            <person name="Pienaar R."/>
            <person name="Rees D.J.G."/>
            <person name="Mans B.J."/>
        </authorList>
    </citation>
    <scope>NUCLEOTIDE SEQUENCE</scope>
    <source>
        <tissue evidence="11">Salivary glands</tissue>
    </source>
</reference>
<dbReference type="Pfam" id="PF05183">
    <property type="entry name" value="RdRP"/>
    <property type="match status" value="1"/>
</dbReference>
<accession>A0A224Z809</accession>
<evidence type="ECO:0000256" key="4">
    <source>
        <dbReference type="ARBA" id="ARBA00022695"/>
    </source>
</evidence>
<evidence type="ECO:0000259" key="9">
    <source>
        <dbReference type="Pfam" id="PF05183"/>
    </source>
</evidence>
<dbReference type="Pfam" id="PF26253">
    <property type="entry name" value="RdRP_head"/>
    <property type="match status" value="1"/>
</dbReference>
<keyword evidence="3 8" id="KW-0808">Transferase</keyword>
<evidence type="ECO:0000256" key="1">
    <source>
        <dbReference type="ARBA" id="ARBA00005762"/>
    </source>
</evidence>
<comment type="similarity">
    <text evidence="1 8">Belongs to the RdRP family.</text>
</comment>
<evidence type="ECO:0000259" key="10">
    <source>
        <dbReference type="Pfam" id="PF26253"/>
    </source>
</evidence>
<dbReference type="PANTHER" id="PTHR23079:SF55">
    <property type="entry name" value="RNA-DIRECTED RNA POLYMERASE"/>
    <property type="match status" value="1"/>
</dbReference>
<keyword evidence="6" id="KW-0943">RNA-mediated gene silencing</keyword>
<evidence type="ECO:0000256" key="8">
    <source>
        <dbReference type="RuleBase" id="RU363098"/>
    </source>
</evidence>
<keyword evidence="5 8" id="KW-0694">RNA-binding</keyword>
<dbReference type="EMBL" id="GFPF01011538">
    <property type="protein sequence ID" value="MAA22684.1"/>
    <property type="molecule type" value="Transcribed_RNA"/>
</dbReference>
<dbReference type="GO" id="GO:0030422">
    <property type="term" value="P:siRNA processing"/>
    <property type="evidence" value="ECO:0007669"/>
    <property type="project" value="TreeGrafter"/>
</dbReference>
<feature type="domain" description="RDRP core" evidence="9">
    <location>
        <begin position="430"/>
        <end position="996"/>
    </location>
</feature>
<dbReference type="PANTHER" id="PTHR23079">
    <property type="entry name" value="RNA-DEPENDENT RNA POLYMERASE"/>
    <property type="match status" value="1"/>
</dbReference>
<evidence type="ECO:0000256" key="2">
    <source>
        <dbReference type="ARBA" id="ARBA00022484"/>
    </source>
</evidence>
<dbReference type="InterPro" id="IPR007855">
    <property type="entry name" value="RDRP"/>
</dbReference>
<keyword evidence="2 8" id="KW-0696">RNA-directed RNA polymerase</keyword>
<evidence type="ECO:0000313" key="11">
    <source>
        <dbReference type="EMBL" id="MAA22684.1"/>
    </source>
</evidence>
<dbReference type="GO" id="GO:0003968">
    <property type="term" value="F:RNA-directed RNA polymerase activity"/>
    <property type="evidence" value="ECO:0007669"/>
    <property type="project" value="UniProtKB-KW"/>
</dbReference>
<feature type="domain" description="RDRP C-terminal head" evidence="10">
    <location>
        <begin position="1029"/>
        <end position="1162"/>
    </location>
</feature>
<evidence type="ECO:0000256" key="7">
    <source>
        <dbReference type="ARBA" id="ARBA00048744"/>
    </source>
</evidence>
<dbReference type="GO" id="GO:0031380">
    <property type="term" value="C:nuclear RNA-directed RNA polymerase complex"/>
    <property type="evidence" value="ECO:0007669"/>
    <property type="project" value="TreeGrafter"/>
</dbReference>